<dbReference type="CDD" id="cd16020">
    <property type="entry name" value="GPI_EPT_1"/>
    <property type="match status" value="1"/>
</dbReference>
<dbReference type="EMBL" id="CAJFDH010000001">
    <property type="protein sequence ID" value="CAD5206382.1"/>
    <property type="molecule type" value="Genomic_DNA"/>
</dbReference>
<dbReference type="EMBL" id="CAJFCW020000001">
    <property type="protein sequence ID" value="CAG9081548.1"/>
    <property type="molecule type" value="Genomic_DNA"/>
</dbReference>
<dbReference type="OrthoDB" id="2748310at2759"/>
<reference evidence="14" key="1">
    <citation type="submission" date="2020-09" db="EMBL/GenBank/DDBJ databases">
        <authorList>
            <person name="Kikuchi T."/>
        </authorList>
    </citation>
    <scope>NUCLEOTIDE SEQUENCE</scope>
    <source>
        <strain evidence="14">SH1</strain>
    </source>
</reference>
<evidence type="ECO:0000256" key="11">
    <source>
        <dbReference type="ARBA" id="ARBA00023180"/>
    </source>
</evidence>
<dbReference type="Proteomes" id="UP000614601">
    <property type="component" value="Unassembled WGS sequence"/>
</dbReference>
<keyword evidence="11" id="KW-0325">Glycoprotein</keyword>
<evidence type="ECO:0000256" key="1">
    <source>
        <dbReference type="ARBA" id="ARBA00004477"/>
    </source>
</evidence>
<feature type="transmembrane region" description="Helical" evidence="12">
    <location>
        <begin position="781"/>
        <end position="806"/>
    </location>
</feature>
<dbReference type="PANTHER" id="PTHR12250:SF0">
    <property type="entry name" value="GPI ETHANOLAMINE PHOSPHATE TRANSFERASE 1"/>
    <property type="match status" value="1"/>
</dbReference>
<dbReference type="InterPro" id="IPR007070">
    <property type="entry name" value="GPI_EtnP_transferase_1"/>
</dbReference>
<keyword evidence="10 12" id="KW-0472">Membrane</keyword>
<keyword evidence="9 12" id="KW-1133">Transmembrane helix</keyword>
<evidence type="ECO:0000256" key="2">
    <source>
        <dbReference type="ARBA" id="ARBA00004687"/>
    </source>
</evidence>
<dbReference type="InterPro" id="IPR017852">
    <property type="entry name" value="GPI_EtnP_transferase_1_C"/>
</dbReference>
<comment type="subcellular location">
    <subcellularLocation>
        <location evidence="1 12">Endoplasmic reticulum membrane</location>
        <topology evidence="1 12">Multi-pass membrane protein</topology>
    </subcellularLocation>
</comment>
<feature type="transmembrane region" description="Helical" evidence="12">
    <location>
        <begin position="449"/>
        <end position="465"/>
    </location>
</feature>
<keyword evidence="7 12" id="KW-0812">Transmembrane</keyword>
<evidence type="ECO:0000256" key="3">
    <source>
        <dbReference type="ARBA" id="ARBA00008400"/>
    </source>
</evidence>
<feature type="transmembrane region" description="Helical" evidence="12">
    <location>
        <begin position="6"/>
        <end position="28"/>
    </location>
</feature>
<dbReference type="UniPathway" id="UPA00196"/>
<dbReference type="InterPro" id="IPR002591">
    <property type="entry name" value="Phosphodiest/P_Trfase"/>
</dbReference>
<dbReference type="GO" id="GO:0006506">
    <property type="term" value="P:GPI anchor biosynthetic process"/>
    <property type="evidence" value="ECO:0007669"/>
    <property type="project" value="UniProtKB-UniPathway"/>
</dbReference>
<dbReference type="InterPro" id="IPR017850">
    <property type="entry name" value="Alkaline_phosphatase_core_sf"/>
</dbReference>
<evidence type="ECO:0000256" key="8">
    <source>
        <dbReference type="ARBA" id="ARBA00022824"/>
    </source>
</evidence>
<dbReference type="EC" id="2.-.-.-" evidence="12"/>
<dbReference type="Pfam" id="PF01663">
    <property type="entry name" value="Phosphodiest"/>
    <property type="match status" value="1"/>
</dbReference>
<evidence type="ECO:0000256" key="10">
    <source>
        <dbReference type="ARBA" id="ARBA00023136"/>
    </source>
</evidence>
<evidence type="ECO:0000256" key="7">
    <source>
        <dbReference type="ARBA" id="ARBA00022692"/>
    </source>
</evidence>
<evidence type="ECO:0000256" key="5">
    <source>
        <dbReference type="ARBA" id="ARBA00022502"/>
    </source>
</evidence>
<feature type="transmembrane region" description="Helical" evidence="12">
    <location>
        <begin position="848"/>
        <end position="868"/>
    </location>
</feature>
<evidence type="ECO:0000256" key="6">
    <source>
        <dbReference type="ARBA" id="ARBA00022679"/>
    </source>
</evidence>
<dbReference type="Pfam" id="PF04987">
    <property type="entry name" value="PigN"/>
    <property type="match status" value="1"/>
</dbReference>
<name>A0A811JSW4_9BILA</name>
<accession>A0A811JSW4</accession>
<evidence type="ECO:0000313" key="15">
    <source>
        <dbReference type="Proteomes" id="UP000614601"/>
    </source>
</evidence>
<comment type="function">
    <text evidence="12">Ethanolamine phosphate transferase involved in glycosylphosphatidylinositol-anchor biosynthesis. Transfers ethanolamine phosphate to the first alpha-1,4-linked mannose of the glycosylphosphatidylinositol precursor of GPI-anchor.</text>
</comment>
<dbReference type="Gene3D" id="3.40.720.10">
    <property type="entry name" value="Alkaline Phosphatase, subunit A"/>
    <property type="match status" value="2"/>
</dbReference>
<dbReference type="AlphaFoldDB" id="A0A811JSW4"/>
<organism evidence="14 15">
    <name type="scientific">Bursaphelenchus okinawaensis</name>
    <dbReference type="NCBI Taxonomy" id="465554"/>
    <lineage>
        <taxon>Eukaryota</taxon>
        <taxon>Metazoa</taxon>
        <taxon>Ecdysozoa</taxon>
        <taxon>Nematoda</taxon>
        <taxon>Chromadorea</taxon>
        <taxon>Rhabditida</taxon>
        <taxon>Tylenchina</taxon>
        <taxon>Tylenchomorpha</taxon>
        <taxon>Aphelenchoidea</taxon>
        <taxon>Aphelenchoididae</taxon>
        <taxon>Bursaphelenchus</taxon>
    </lineage>
</organism>
<comment type="pathway">
    <text evidence="2 12">Glycolipid biosynthesis; glycosylphosphatidylinositol-anchor biosynthesis.</text>
</comment>
<protein>
    <recommendedName>
        <fullName evidence="4 12">GPI ethanolamine phosphate transferase 1</fullName>
        <ecNumber evidence="12">2.-.-.-</ecNumber>
    </recommendedName>
</protein>
<dbReference type="GO" id="GO:0005789">
    <property type="term" value="C:endoplasmic reticulum membrane"/>
    <property type="evidence" value="ECO:0007669"/>
    <property type="project" value="UniProtKB-SubCell"/>
</dbReference>
<evidence type="ECO:0000259" key="13">
    <source>
        <dbReference type="Pfam" id="PF04987"/>
    </source>
</evidence>
<feature type="domain" description="GPI ethanolamine phosphate transferase 1 C-terminal" evidence="13">
    <location>
        <begin position="403"/>
        <end position="840"/>
    </location>
</feature>
<comment type="similarity">
    <text evidence="3 12">Belongs to the PIGG/PIGN/PIGO family. PIGN subfamily.</text>
</comment>
<dbReference type="GO" id="GO:0051377">
    <property type="term" value="F:mannose-ethanolamine phosphotransferase activity"/>
    <property type="evidence" value="ECO:0007669"/>
    <property type="project" value="UniProtKB-UniRule"/>
</dbReference>
<dbReference type="InterPro" id="IPR037671">
    <property type="entry name" value="PIGN_N"/>
</dbReference>
<dbReference type="PANTHER" id="PTHR12250">
    <property type="entry name" value="PHOSPHATIDYLINOSITOL GLYCAN, CLASS N"/>
    <property type="match status" value="1"/>
</dbReference>
<feature type="transmembrane region" description="Helical" evidence="12">
    <location>
        <begin position="555"/>
        <end position="573"/>
    </location>
</feature>
<feature type="transmembrane region" description="Helical" evidence="12">
    <location>
        <begin position="670"/>
        <end position="696"/>
    </location>
</feature>
<keyword evidence="8 12" id="KW-0256">Endoplasmic reticulum</keyword>
<sequence length="885" mass="100616">MPSGSFLFFLLGVVVHLVLVYSIFDIYYDSPIVPGAKSQEFVKSDVTSKRVVVFSADGLRSRTFYENPQKSPFLHSLIRNNKCVFGVSVSHVPTESRPGHVAMLAGIYEDVSAVTKGWTQNPVAFDSVFNQSKKSFLFGSPDIVPMFGDKIPHAETFWYSPEEEDFSRDDASYLDKWVFDKIKNLFNTNSSAIHTDKTIFFLHLLGLDTNGHGKKPNSEEYKDNIRIVDEGIKEVVEAMEKIFPDKKTTYVFTADHGMTDWGSHGSGTDDEVLTPFVVWGNGVTSLPLKEEINQVDITPLISSVLGVPIPVNSLGIVPLNFLNFPSKLKCNIACTNLKQMVEQFGIKRTEKLENSFKLLFKEYDQFKASVLNKVHDTVSALIKSKRYDAASQVCLEWIPRVREGLYYFHRYNRTTLGMAIATLFMTWIVLLYTFMRWGAFRDTTTFKPNKWFVAFFVLEILISIIHKWSVIHACFYLLPTYVISLIWNSHGLTLQQVLTHLKDFKQMYLQMIVSLAISIVYIVITVSAFYERSVVTLMLLFIAPFPHYMSSLPKIWSKIWSGACVLLAIFPLLPPVGNIPIHSLVITSPIICAVGVDYYRKQYANENSRKNFNVITLLLLMVSGINMLEPYLTLLCRISSWTLLFVGFCLPFTINTTLIDRFVGWLSSTFMVYCLLSMAYECVFLLMFMALLLCYVRLEYCNLNDFKFLTLSIEQTTKNTKKGLFDVDVKTLGPFQRQEWQRAMLLIILIEVAFFGTGNLASLNGFNPTSTKNFINTFSPFLMAFLLILKVAIPLLQLAFGLAVVLHNQENKLPRLGVLLMMISDMMAMVFFFNLKDDGSWLDIGMSISHYLISLAMSSVVFLLLHIAKSVMEFKMKSTICSSIS</sequence>
<evidence type="ECO:0000256" key="12">
    <source>
        <dbReference type="RuleBase" id="RU367138"/>
    </source>
</evidence>
<evidence type="ECO:0000256" key="9">
    <source>
        <dbReference type="ARBA" id="ARBA00022989"/>
    </source>
</evidence>
<keyword evidence="6 12" id="KW-0808">Transferase</keyword>
<feature type="transmembrane region" description="Helical" evidence="12">
    <location>
        <begin position="611"/>
        <end position="628"/>
    </location>
</feature>
<comment type="caution">
    <text evidence="12">Lacks conserved residue(s) required for the propagation of feature annotation.</text>
</comment>
<comment type="caution">
    <text evidence="14">The sequence shown here is derived from an EMBL/GenBank/DDBJ whole genome shotgun (WGS) entry which is preliminary data.</text>
</comment>
<feature type="transmembrane region" description="Helical" evidence="12">
    <location>
        <begin position="743"/>
        <end position="761"/>
    </location>
</feature>
<keyword evidence="5 12" id="KW-0337">GPI-anchor biosynthesis</keyword>
<gene>
    <name evidence="14" type="ORF">BOKJ2_LOCUS1066</name>
</gene>
<keyword evidence="15" id="KW-1185">Reference proteome</keyword>
<evidence type="ECO:0000313" key="14">
    <source>
        <dbReference type="EMBL" id="CAD5206382.1"/>
    </source>
</evidence>
<dbReference type="Proteomes" id="UP000783686">
    <property type="component" value="Unassembled WGS sequence"/>
</dbReference>
<feature type="transmembrane region" description="Helical" evidence="12">
    <location>
        <begin position="416"/>
        <end position="437"/>
    </location>
</feature>
<feature type="transmembrane region" description="Helical" evidence="12">
    <location>
        <begin position="818"/>
        <end position="836"/>
    </location>
</feature>
<feature type="transmembrane region" description="Helical" evidence="12">
    <location>
        <begin position="507"/>
        <end position="530"/>
    </location>
</feature>
<dbReference type="SUPFAM" id="SSF53649">
    <property type="entry name" value="Alkaline phosphatase-like"/>
    <property type="match status" value="1"/>
</dbReference>
<proteinExistence type="inferred from homology"/>
<evidence type="ECO:0000256" key="4">
    <source>
        <dbReference type="ARBA" id="ARBA00020831"/>
    </source>
</evidence>